<evidence type="ECO:0000313" key="11">
    <source>
        <dbReference type="EMBL" id="MBB2993994.1"/>
    </source>
</evidence>
<feature type="region of interest" description="Disordered" evidence="9">
    <location>
        <begin position="1"/>
        <end position="21"/>
    </location>
</feature>
<dbReference type="GO" id="GO:0022857">
    <property type="term" value="F:transmembrane transporter activity"/>
    <property type="evidence" value="ECO:0007669"/>
    <property type="project" value="InterPro"/>
</dbReference>
<evidence type="ECO:0000256" key="6">
    <source>
        <dbReference type="ARBA" id="ARBA00022989"/>
    </source>
</evidence>
<dbReference type="PANTHER" id="PTHR30614:SF0">
    <property type="entry name" value="L-CYSTINE TRANSPORT SYSTEM PERMEASE PROTEIN TCYL"/>
    <property type="match status" value="1"/>
</dbReference>
<evidence type="ECO:0000256" key="3">
    <source>
        <dbReference type="ARBA" id="ARBA00022475"/>
    </source>
</evidence>
<dbReference type="InterPro" id="IPR010065">
    <property type="entry name" value="AA_ABC_transptr_permease_3TM"/>
</dbReference>
<feature type="transmembrane region" description="Helical" evidence="8">
    <location>
        <begin position="79"/>
        <end position="105"/>
    </location>
</feature>
<keyword evidence="12" id="KW-1185">Reference proteome</keyword>
<evidence type="ECO:0000256" key="8">
    <source>
        <dbReference type="RuleBase" id="RU363032"/>
    </source>
</evidence>
<evidence type="ECO:0000256" key="1">
    <source>
        <dbReference type="ARBA" id="ARBA00004651"/>
    </source>
</evidence>
<dbReference type="AlphaFoldDB" id="A0A839QGY7"/>
<protein>
    <submittedName>
        <fullName evidence="11">Polar amino acid transport system permease protein</fullName>
    </submittedName>
</protein>
<dbReference type="EMBL" id="JACHVS010000001">
    <property type="protein sequence ID" value="MBB2993994.1"/>
    <property type="molecule type" value="Genomic_DNA"/>
</dbReference>
<evidence type="ECO:0000313" key="12">
    <source>
        <dbReference type="Proteomes" id="UP000523000"/>
    </source>
</evidence>
<dbReference type="PANTHER" id="PTHR30614">
    <property type="entry name" value="MEMBRANE COMPONENT OF AMINO ACID ABC TRANSPORTER"/>
    <property type="match status" value="1"/>
</dbReference>
<dbReference type="PROSITE" id="PS50928">
    <property type="entry name" value="ABC_TM1"/>
    <property type="match status" value="1"/>
</dbReference>
<dbReference type="InterPro" id="IPR043429">
    <property type="entry name" value="ArtM/GltK/GlnP/TcyL/YhdX-like"/>
</dbReference>
<keyword evidence="2 8" id="KW-0813">Transport</keyword>
<keyword evidence="3" id="KW-1003">Cell membrane</keyword>
<comment type="caution">
    <text evidence="11">The sequence shown here is derived from an EMBL/GenBank/DDBJ whole genome shotgun (WGS) entry which is preliminary data.</text>
</comment>
<evidence type="ECO:0000256" key="4">
    <source>
        <dbReference type="ARBA" id="ARBA00022692"/>
    </source>
</evidence>
<keyword evidence="5" id="KW-0029">Amino-acid transport</keyword>
<evidence type="ECO:0000256" key="5">
    <source>
        <dbReference type="ARBA" id="ARBA00022970"/>
    </source>
</evidence>
<reference evidence="11 12" key="1">
    <citation type="submission" date="2020-08" db="EMBL/GenBank/DDBJ databases">
        <title>Sequencing the genomes of 1000 actinobacteria strains.</title>
        <authorList>
            <person name="Klenk H.-P."/>
        </authorList>
    </citation>
    <scope>NUCLEOTIDE SEQUENCE [LARGE SCALE GENOMIC DNA]</scope>
    <source>
        <strain evidence="11 12">DSM 22826</strain>
    </source>
</reference>
<dbReference type="Gene3D" id="1.10.3720.10">
    <property type="entry name" value="MetI-like"/>
    <property type="match status" value="1"/>
</dbReference>
<feature type="domain" description="ABC transmembrane type-1" evidence="10">
    <location>
        <begin position="82"/>
        <end position="289"/>
    </location>
</feature>
<feature type="transmembrane region" description="Helical" evidence="8">
    <location>
        <begin position="41"/>
        <end position="59"/>
    </location>
</feature>
<organism evidence="11 12">
    <name type="scientific">Paeniglutamicibacter cryotolerans</name>
    <dbReference type="NCBI Taxonomy" id="670079"/>
    <lineage>
        <taxon>Bacteria</taxon>
        <taxon>Bacillati</taxon>
        <taxon>Actinomycetota</taxon>
        <taxon>Actinomycetes</taxon>
        <taxon>Micrococcales</taxon>
        <taxon>Micrococcaceae</taxon>
        <taxon>Paeniglutamicibacter</taxon>
    </lineage>
</organism>
<dbReference type="Pfam" id="PF00528">
    <property type="entry name" value="BPD_transp_1"/>
    <property type="match status" value="1"/>
</dbReference>
<evidence type="ECO:0000259" key="10">
    <source>
        <dbReference type="PROSITE" id="PS50928"/>
    </source>
</evidence>
<proteinExistence type="inferred from homology"/>
<accession>A0A839QGY7</accession>
<dbReference type="Proteomes" id="UP000523000">
    <property type="component" value="Unassembled WGS sequence"/>
</dbReference>
<dbReference type="CDD" id="cd06261">
    <property type="entry name" value="TM_PBP2"/>
    <property type="match status" value="1"/>
</dbReference>
<keyword evidence="6 8" id="KW-1133">Transmembrane helix</keyword>
<dbReference type="GO" id="GO:0006865">
    <property type="term" value="P:amino acid transport"/>
    <property type="evidence" value="ECO:0007669"/>
    <property type="project" value="UniProtKB-KW"/>
</dbReference>
<comment type="similarity">
    <text evidence="8">Belongs to the binding-protein-dependent transport system permease family.</text>
</comment>
<evidence type="ECO:0000256" key="2">
    <source>
        <dbReference type="ARBA" id="ARBA00022448"/>
    </source>
</evidence>
<sequence>MKQGTATIPPGEGSATADERSIDGAAPDDVVAVPLRHPWRWVGAGLLALGFAALASSLWENPNIDHATISSFVFNPRILNGVGLTLILTVVAMVVSTILGVLLAIMRLSKNPVMNAFAWFYVWVFRGTPLLIQIVFWGYLGLLYAQISLGIPLTELTAFSIDTNTLVPAFTAGLLAMTLNQAAYSAEIIRGGMLSVDTGQHEAASSLGMSPTFTLFRVVLPQAMRVIIPPMGNETISMLKNTSLLSVIAVLELYTVATQISSQNLRQVELLVVVSCWYLFLTSILAIPQYYLERHYGKGNSRQLAPTPLGRISAAWRRTPGHPVPKGTQP</sequence>
<keyword evidence="7 8" id="KW-0472">Membrane</keyword>
<dbReference type="InterPro" id="IPR000515">
    <property type="entry name" value="MetI-like"/>
</dbReference>
<dbReference type="GO" id="GO:0043190">
    <property type="term" value="C:ATP-binding cassette (ABC) transporter complex"/>
    <property type="evidence" value="ECO:0007669"/>
    <property type="project" value="InterPro"/>
</dbReference>
<comment type="subcellular location">
    <subcellularLocation>
        <location evidence="1 8">Cell membrane</location>
        <topology evidence="1 8">Multi-pass membrane protein</topology>
    </subcellularLocation>
</comment>
<dbReference type="FunFam" id="1.10.3720.10:FF:000006">
    <property type="entry name" value="Glutamate/aspartate ABC transporter, permease protein GltK"/>
    <property type="match status" value="1"/>
</dbReference>
<feature type="transmembrane region" description="Helical" evidence="8">
    <location>
        <begin position="272"/>
        <end position="292"/>
    </location>
</feature>
<evidence type="ECO:0000256" key="7">
    <source>
        <dbReference type="ARBA" id="ARBA00023136"/>
    </source>
</evidence>
<dbReference type="SUPFAM" id="SSF161098">
    <property type="entry name" value="MetI-like"/>
    <property type="match status" value="1"/>
</dbReference>
<name>A0A839QGY7_9MICC</name>
<keyword evidence="4 8" id="KW-0812">Transmembrane</keyword>
<gene>
    <name evidence="11" type="ORF">E9229_000185</name>
</gene>
<evidence type="ECO:0000256" key="9">
    <source>
        <dbReference type="SAM" id="MobiDB-lite"/>
    </source>
</evidence>
<feature type="transmembrane region" description="Helical" evidence="8">
    <location>
        <begin position="117"/>
        <end position="140"/>
    </location>
</feature>
<dbReference type="NCBIfam" id="TIGR01726">
    <property type="entry name" value="HEQRo_perm_3TM"/>
    <property type="match status" value="1"/>
</dbReference>
<dbReference type="InterPro" id="IPR035906">
    <property type="entry name" value="MetI-like_sf"/>
</dbReference>
<dbReference type="RefSeq" id="WP_183509356.1">
    <property type="nucleotide sequence ID" value="NZ_BAABGK010000010.1"/>
</dbReference>